<gene>
    <name evidence="1" type="ORF">A45J_2058</name>
</gene>
<organism evidence="1">
    <name type="scientific">hot springs metagenome</name>
    <dbReference type="NCBI Taxonomy" id="433727"/>
    <lineage>
        <taxon>unclassified sequences</taxon>
        <taxon>metagenomes</taxon>
        <taxon>ecological metagenomes</taxon>
    </lineage>
</organism>
<dbReference type="EMBL" id="BLAB01000001">
    <property type="protein sequence ID" value="GER94297.1"/>
    <property type="molecule type" value="Genomic_DNA"/>
</dbReference>
<protein>
    <submittedName>
        <fullName evidence="1">Uncharacterized protein</fullName>
    </submittedName>
</protein>
<sequence length="75" mass="8931">MAKLSNQEKAELLKLASSTSMREDMRYISNHRHNPVMIDGNIDLDRLIEFLTQFNEFMNHKPKPFKPIIDRDMRL</sequence>
<dbReference type="AlphaFoldDB" id="A0A5J4L6F0"/>
<comment type="caution">
    <text evidence="1">The sequence shown here is derived from an EMBL/GenBank/DDBJ whole genome shotgun (WGS) entry which is preliminary data.</text>
</comment>
<evidence type="ECO:0000313" key="1">
    <source>
        <dbReference type="EMBL" id="GER94297.1"/>
    </source>
</evidence>
<reference evidence="1" key="1">
    <citation type="submission" date="2019-10" db="EMBL/GenBank/DDBJ databases">
        <title>Metagenomic sequencing of thiosulfate-disproportionating enrichment culture.</title>
        <authorList>
            <person name="Umezawa K."/>
            <person name="Kojima H."/>
            <person name="Fukui M."/>
        </authorList>
    </citation>
    <scope>NUCLEOTIDE SEQUENCE</scope>
    <source>
        <strain evidence="1">45J</strain>
    </source>
</reference>
<proteinExistence type="predicted"/>
<accession>A0A5J4L6F0</accession>
<name>A0A5J4L6F0_9ZZZZ</name>